<feature type="chain" id="PRO_5040809733" evidence="1">
    <location>
        <begin position="25"/>
        <end position="516"/>
    </location>
</feature>
<dbReference type="RefSeq" id="WP_252850403.1">
    <property type="nucleotide sequence ID" value="NZ_JAMXLR010000003.1"/>
</dbReference>
<evidence type="ECO:0000256" key="1">
    <source>
        <dbReference type="SAM" id="SignalP"/>
    </source>
</evidence>
<dbReference type="PANTHER" id="PTHR35889:SF3">
    <property type="entry name" value="F-BOX DOMAIN-CONTAINING PROTEIN"/>
    <property type="match status" value="1"/>
</dbReference>
<feature type="domain" description="DUF1549" evidence="2">
    <location>
        <begin position="37"/>
        <end position="218"/>
    </location>
</feature>
<feature type="signal peptide" evidence="1">
    <location>
        <begin position="1"/>
        <end position="24"/>
    </location>
</feature>
<dbReference type="AlphaFoldDB" id="A0A9X2FDI3"/>
<feature type="domain" description="DUF1553" evidence="3">
    <location>
        <begin position="267"/>
        <end position="388"/>
    </location>
</feature>
<comment type="caution">
    <text evidence="4">The sequence shown here is derived from an EMBL/GenBank/DDBJ whole genome shotgun (WGS) entry which is preliminary data.</text>
</comment>
<evidence type="ECO:0000313" key="5">
    <source>
        <dbReference type="Proteomes" id="UP001155241"/>
    </source>
</evidence>
<proteinExistence type="predicted"/>
<evidence type="ECO:0000259" key="2">
    <source>
        <dbReference type="Pfam" id="PF07583"/>
    </source>
</evidence>
<accession>A0A9X2FDI3</accession>
<dbReference type="Pfam" id="PF07583">
    <property type="entry name" value="PSCyt2"/>
    <property type="match status" value="1"/>
</dbReference>
<dbReference type="Pfam" id="PF07587">
    <property type="entry name" value="PSD1"/>
    <property type="match status" value="1"/>
</dbReference>
<evidence type="ECO:0000259" key="3">
    <source>
        <dbReference type="Pfam" id="PF07587"/>
    </source>
</evidence>
<reference evidence="4" key="1">
    <citation type="submission" date="2022-06" db="EMBL/GenBank/DDBJ databases">
        <title>Aeoliella straminimaris, a novel planctomycete from sediments.</title>
        <authorList>
            <person name="Vitorino I.R."/>
            <person name="Lage O.M."/>
        </authorList>
    </citation>
    <scope>NUCLEOTIDE SEQUENCE</scope>
    <source>
        <strain evidence="4">ICT_H6.2</strain>
    </source>
</reference>
<keyword evidence="1" id="KW-0732">Signal</keyword>
<name>A0A9X2FDI3_9BACT</name>
<keyword evidence="5" id="KW-1185">Reference proteome</keyword>
<dbReference type="PANTHER" id="PTHR35889">
    <property type="entry name" value="CYCLOINULO-OLIGOSACCHARIDE FRUCTANOTRANSFERASE-RELATED"/>
    <property type="match status" value="1"/>
</dbReference>
<dbReference type="InterPro" id="IPR022655">
    <property type="entry name" value="DUF1553"/>
</dbReference>
<evidence type="ECO:0000313" key="4">
    <source>
        <dbReference type="EMBL" id="MCO6042301.1"/>
    </source>
</evidence>
<organism evidence="4 5">
    <name type="scientific">Aeoliella straminimaris</name>
    <dbReference type="NCBI Taxonomy" id="2954799"/>
    <lineage>
        <taxon>Bacteria</taxon>
        <taxon>Pseudomonadati</taxon>
        <taxon>Planctomycetota</taxon>
        <taxon>Planctomycetia</taxon>
        <taxon>Pirellulales</taxon>
        <taxon>Lacipirellulaceae</taxon>
        <taxon>Aeoliella</taxon>
    </lineage>
</organism>
<dbReference type="Proteomes" id="UP001155241">
    <property type="component" value="Unassembled WGS sequence"/>
</dbReference>
<protein>
    <submittedName>
        <fullName evidence="4">DUF1549 and DUF1553 domain-containing protein</fullName>
    </submittedName>
</protein>
<dbReference type="InterPro" id="IPR011444">
    <property type="entry name" value="DUF1549"/>
</dbReference>
<dbReference type="EMBL" id="JAMXLR010000003">
    <property type="protein sequence ID" value="MCO6042301.1"/>
    <property type="molecule type" value="Genomic_DNA"/>
</dbReference>
<sequence>MNSRVPAYSIVICLSIFSAAVVDAAGSTDPDAMAARVDEMLAAEWTQAGITPATAATDSEFIRRVYLDLVGVVPRVSQVREFLDDDSPTKRIDLVERLLRSPRYATHMATTWRNRIVPPEVEQANMRESVALEKWLRERFESNLRYDNIVGGLLATGGDELGPALYFRANDFAPEKLAASTSELFLGVKLECAQCHDHPFADWKQRDFWGLAAFFARIDGSEAMQMNANLQVRDKDSGEVMLPDTTEVIPPKFPGGPVVEDSDRRSRRVQLTIWMTERDNRLFSRAAVNWSWTHLFGQPLVTDIDLPREQQSSIHADLLDELADYFVATQFDLANLWRVLASTQAYGLSGEHPAPPDPHYFAVMQPKPLTPEQFYDSVALLSPTMSGSMFPSTGDQLTEDPVRAEFVRRMRSPSEDPLEYHAGTLQALLLMNGPTTTGLTDHQQGRLLTALTAPYMRSGDQVTTLFLATLAREPDSLERESCETMLQDTEGDEQRMRALSDLLWALVNSTEFAFRR</sequence>
<gene>
    <name evidence="4" type="ORF">NG895_00135</name>
</gene>